<protein>
    <submittedName>
        <fullName evidence="3">DNA replication protein DnaC</fullName>
    </submittedName>
</protein>
<dbReference type="PANTHER" id="PTHR30050">
    <property type="entry name" value="CHROMOSOMAL REPLICATION INITIATOR PROTEIN DNAA"/>
    <property type="match status" value="1"/>
</dbReference>
<dbReference type="InterPro" id="IPR003593">
    <property type="entry name" value="AAA+_ATPase"/>
</dbReference>
<dbReference type="SMART" id="SM00382">
    <property type="entry name" value="AAA"/>
    <property type="match status" value="1"/>
</dbReference>
<proteinExistence type="inferred from homology"/>
<dbReference type="EMBL" id="JAVDWV010000037">
    <property type="protein sequence ID" value="MDR7157261.1"/>
    <property type="molecule type" value="Genomic_DNA"/>
</dbReference>
<dbReference type="InterPro" id="IPR047661">
    <property type="entry name" value="IstB"/>
</dbReference>
<comment type="caution">
    <text evidence="3">The sequence shown here is derived from an EMBL/GenBank/DDBJ whole genome shotgun (WGS) entry which is preliminary data.</text>
</comment>
<gene>
    <name evidence="3" type="ORF">J2W40_004109</name>
</gene>
<sequence>MTDIDAFRFEGTPINEGLVRSLYSGAFLPARRNIVLVGGTGTGKTHLAIAITANVVRSGARGRYFNTVDLVTRLEEEARIGKSGALAAQLSRLDLIVLDELGYLPFARSGGQLLFHLISKLYERTSVVITTNLSFSDWSSIFGDAKMTTALLDRLTHHCHILETGNDSFRFRASSAAPKFRKNKSPA</sequence>
<dbReference type="NCBIfam" id="NF038214">
    <property type="entry name" value="IS21_help_AAA"/>
    <property type="match status" value="1"/>
</dbReference>
<organism evidence="3 4">
    <name type="scientific">Sphingobium xenophagum</name>
    <dbReference type="NCBI Taxonomy" id="121428"/>
    <lineage>
        <taxon>Bacteria</taxon>
        <taxon>Pseudomonadati</taxon>
        <taxon>Pseudomonadota</taxon>
        <taxon>Alphaproteobacteria</taxon>
        <taxon>Sphingomonadales</taxon>
        <taxon>Sphingomonadaceae</taxon>
        <taxon>Sphingobium</taxon>
    </lineage>
</organism>
<dbReference type="PANTHER" id="PTHR30050:SF4">
    <property type="entry name" value="ATP-BINDING PROTEIN RV3427C IN INSERTION SEQUENCE-RELATED"/>
    <property type="match status" value="1"/>
</dbReference>
<dbReference type="CDD" id="cd00009">
    <property type="entry name" value="AAA"/>
    <property type="match status" value="1"/>
</dbReference>
<dbReference type="Gene3D" id="3.40.50.300">
    <property type="entry name" value="P-loop containing nucleotide triphosphate hydrolases"/>
    <property type="match status" value="1"/>
</dbReference>
<name>A0ABU1X817_SPHXE</name>
<dbReference type="Proteomes" id="UP001267638">
    <property type="component" value="Unassembled WGS sequence"/>
</dbReference>
<keyword evidence="4" id="KW-1185">Reference proteome</keyword>
<accession>A0ABU1X817</accession>
<evidence type="ECO:0000313" key="4">
    <source>
        <dbReference type="Proteomes" id="UP001267638"/>
    </source>
</evidence>
<evidence type="ECO:0000313" key="3">
    <source>
        <dbReference type="EMBL" id="MDR7157261.1"/>
    </source>
</evidence>
<dbReference type="InterPro" id="IPR002611">
    <property type="entry name" value="IstB_ATP-bd"/>
</dbReference>
<comment type="similarity">
    <text evidence="1">Belongs to the IS21/IS1162 putative ATP-binding protein family.</text>
</comment>
<reference evidence="3 4" key="1">
    <citation type="submission" date="2023-07" db="EMBL/GenBank/DDBJ databases">
        <title>Sorghum-associated microbial communities from plants grown in Nebraska, USA.</title>
        <authorList>
            <person name="Schachtman D."/>
        </authorList>
    </citation>
    <scope>NUCLEOTIDE SEQUENCE [LARGE SCALE GENOMIC DNA]</scope>
    <source>
        <strain evidence="3 4">4256</strain>
    </source>
</reference>
<evidence type="ECO:0000256" key="1">
    <source>
        <dbReference type="ARBA" id="ARBA00008059"/>
    </source>
</evidence>
<dbReference type="SUPFAM" id="SSF52540">
    <property type="entry name" value="P-loop containing nucleoside triphosphate hydrolases"/>
    <property type="match status" value="1"/>
</dbReference>
<dbReference type="Pfam" id="PF01695">
    <property type="entry name" value="IstB_IS21"/>
    <property type="match status" value="1"/>
</dbReference>
<evidence type="ECO:0000259" key="2">
    <source>
        <dbReference type="SMART" id="SM00382"/>
    </source>
</evidence>
<feature type="domain" description="AAA+ ATPase" evidence="2">
    <location>
        <begin position="30"/>
        <end position="166"/>
    </location>
</feature>
<dbReference type="InterPro" id="IPR027417">
    <property type="entry name" value="P-loop_NTPase"/>
</dbReference>